<evidence type="ECO:0000256" key="1">
    <source>
        <dbReference type="ARBA" id="ARBA00001933"/>
    </source>
</evidence>
<dbReference type="GO" id="GO:0004838">
    <property type="term" value="F:L-tyrosine-2-oxoglutarate transaminase activity"/>
    <property type="evidence" value="ECO:0007669"/>
    <property type="project" value="TreeGrafter"/>
</dbReference>
<dbReference type="NCBIfam" id="NF006719">
    <property type="entry name" value="PRK09257.1"/>
    <property type="match status" value="1"/>
</dbReference>
<dbReference type="InterPro" id="IPR015422">
    <property type="entry name" value="PyrdxlP-dep_Trfase_small"/>
</dbReference>
<dbReference type="EMBL" id="RJUJ01000001">
    <property type="protein sequence ID" value="ROH84601.1"/>
    <property type="molecule type" value="Genomic_DNA"/>
</dbReference>
<accession>A0A3N0UWL1</accession>
<evidence type="ECO:0000313" key="9">
    <source>
        <dbReference type="EMBL" id="RAT38209.1"/>
    </source>
</evidence>
<dbReference type="GO" id="GO:0005829">
    <property type="term" value="C:cytosol"/>
    <property type="evidence" value="ECO:0007669"/>
    <property type="project" value="TreeGrafter"/>
</dbReference>
<dbReference type="InterPro" id="IPR015421">
    <property type="entry name" value="PyrdxlP-dep_Trfase_major"/>
</dbReference>
<dbReference type="Gene3D" id="3.40.640.10">
    <property type="entry name" value="Type I PLP-dependent aspartate aminotransferase-like (Major domain)"/>
    <property type="match status" value="1"/>
</dbReference>
<comment type="caution">
    <text evidence="10">The sequence shown here is derived from an EMBL/GenBank/DDBJ whole genome shotgun (WGS) entry which is preliminary data.</text>
</comment>
<dbReference type="Pfam" id="PF00155">
    <property type="entry name" value="Aminotran_1_2"/>
    <property type="match status" value="1"/>
</dbReference>
<evidence type="ECO:0000313" key="11">
    <source>
        <dbReference type="Proteomes" id="UP000250186"/>
    </source>
</evidence>
<evidence type="ECO:0000256" key="6">
    <source>
        <dbReference type="ARBA" id="ARBA00022898"/>
    </source>
</evidence>
<dbReference type="InterPro" id="IPR004838">
    <property type="entry name" value="NHTrfase_class1_PyrdxlP-BS"/>
</dbReference>
<keyword evidence="5 7" id="KW-0808">Transferase</keyword>
<sequence>MFEKISAAPADPILGLADLFHTDERPHKINLGIGVYKDETGKTPVLTSVKKAEQYLLENEVSKSYLSIDGLPEFSLRTQELLFGKDNDIIMNKRARTAQTPGGTGALRIAADFIAHNTTAKRIWISNPTWPNHRNVFAAVGLEVCDYDYYDATEHKLDFDGMVASLNAAQTGDIVLFHGCCHNPTGIDPTLEQWAQLASLSQQKGWLPLFDFAYQGFANGLDEDAQGLRTFAANHQELLVASSYSKNFGLYNERVGACTLIAADSAIADTAFSQVKAAIRANYSNPPSHGAAVVATILSNDVLRGIWEQELTAMRERIQRMRQLFVNTLQEKGAHQDFSFIIQQNGMFSFSGLNKDQVIRLRDEFGIYAVNSGRVNVAGMTPENMAPLCEAIVAVL</sequence>
<reference evidence="9 11" key="1">
    <citation type="submission" date="2016-02" db="EMBL/GenBank/DDBJ databases">
        <title>Species-wide whole genome sequencing reveals diversity, host range in Lonsdalea quercina.</title>
        <authorList>
            <person name="Li Y."/>
        </authorList>
    </citation>
    <scope>NUCLEOTIDE SEQUENCE [LARGE SCALE GENOMIC DNA]</scope>
    <source>
        <strain evidence="9 11">CFCC 12721</strain>
    </source>
</reference>
<comment type="similarity">
    <text evidence="2 7">Belongs to the class-I pyridoxal-phosphate-dependent aminotransferase family.</text>
</comment>
<dbReference type="FunFam" id="3.90.1150.10:FF:000001">
    <property type="entry name" value="Aspartate aminotransferase"/>
    <property type="match status" value="1"/>
</dbReference>
<protein>
    <recommendedName>
        <fullName evidence="7">Aminotransferase</fullName>
        <ecNumber evidence="7">2.6.1.-</ecNumber>
    </recommendedName>
</protein>
<dbReference type="GO" id="GO:0030170">
    <property type="term" value="F:pyridoxal phosphate binding"/>
    <property type="evidence" value="ECO:0007669"/>
    <property type="project" value="InterPro"/>
</dbReference>
<evidence type="ECO:0000313" key="10">
    <source>
        <dbReference type="EMBL" id="ROH84601.1"/>
    </source>
</evidence>
<keyword evidence="4 7" id="KW-0032">Aminotransferase</keyword>
<dbReference type="InterPro" id="IPR004839">
    <property type="entry name" value="Aminotransferase_I/II_large"/>
</dbReference>
<dbReference type="PANTHER" id="PTHR11879">
    <property type="entry name" value="ASPARTATE AMINOTRANSFERASE"/>
    <property type="match status" value="1"/>
</dbReference>
<dbReference type="GO" id="GO:0004069">
    <property type="term" value="F:L-aspartate:2-oxoglutarate aminotransferase activity"/>
    <property type="evidence" value="ECO:0007669"/>
    <property type="project" value="TreeGrafter"/>
</dbReference>
<dbReference type="PROSITE" id="PS00105">
    <property type="entry name" value="AA_TRANSFER_CLASS_1"/>
    <property type="match status" value="1"/>
</dbReference>
<feature type="domain" description="Aminotransferase class I/classII large" evidence="8">
    <location>
        <begin position="27"/>
        <end position="392"/>
    </location>
</feature>
<dbReference type="GO" id="GO:0033585">
    <property type="term" value="P:L-phenylalanine biosynthetic process from chorismate via phenylpyruvate"/>
    <property type="evidence" value="ECO:0007669"/>
    <property type="project" value="TreeGrafter"/>
</dbReference>
<reference evidence="10 12" key="2">
    <citation type="submission" date="2018-10" db="EMBL/GenBank/DDBJ databases">
        <title>New species genome.</title>
        <authorList>
            <person name="Li Y."/>
        </authorList>
    </citation>
    <scope>NUCLEOTIDE SEQUENCE [LARGE SCALE GENOMIC DNA]</scope>
    <source>
        <strain evidence="10 12">L6_4B</strain>
    </source>
</reference>
<evidence type="ECO:0000256" key="7">
    <source>
        <dbReference type="RuleBase" id="RU000481"/>
    </source>
</evidence>
<dbReference type="EC" id="2.6.1.-" evidence="7"/>
<dbReference type="EMBL" id="LUSW01000001">
    <property type="protein sequence ID" value="RAT38209.1"/>
    <property type="molecule type" value="Genomic_DNA"/>
</dbReference>
<dbReference type="GO" id="GO:0042802">
    <property type="term" value="F:identical protein binding"/>
    <property type="evidence" value="ECO:0007669"/>
    <property type="project" value="TreeGrafter"/>
</dbReference>
<dbReference type="OrthoDB" id="9766445at2"/>
<organism evidence="10 12">
    <name type="scientific">Lonsdalea populi</name>
    <dbReference type="NCBI Taxonomy" id="1172565"/>
    <lineage>
        <taxon>Bacteria</taxon>
        <taxon>Pseudomonadati</taxon>
        <taxon>Pseudomonadota</taxon>
        <taxon>Gammaproteobacteria</taxon>
        <taxon>Enterobacterales</taxon>
        <taxon>Pectobacteriaceae</taxon>
        <taxon>Lonsdalea</taxon>
    </lineage>
</organism>
<dbReference type="CDD" id="cd00609">
    <property type="entry name" value="AAT_like"/>
    <property type="match status" value="1"/>
</dbReference>
<dbReference type="Gene3D" id="3.90.1150.10">
    <property type="entry name" value="Aspartate Aminotransferase, domain 1"/>
    <property type="match status" value="1"/>
</dbReference>
<keyword evidence="6" id="KW-0663">Pyridoxal phosphate</keyword>
<comment type="cofactor">
    <cofactor evidence="1 7">
        <name>pyridoxal 5'-phosphate</name>
        <dbReference type="ChEBI" id="CHEBI:597326"/>
    </cofactor>
</comment>
<dbReference type="SUPFAM" id="SSF53383">
    <property type="entry name" value="PLP-dependent transferases"/>
    <property type="match status" value="1"/>
</dbReference>
<dbReference type="RefSeq" id="WP_085684467.1">
    <property type="nucleotide sequence ID" value="NZ_CP065534.1"/>
</dbReference>
<dbReference type="PANTHER" id="PTHR11879:SF22">
    <property type="entry name" value="ASPARTATE AMINOTRANSFERASE, MITOCHONDRIAL"/>
    <property type="match status" value="1"/>
</dbReference>
<gene>
    <name evidence="9" type="ORF">AU492_00020</name>
    <name evidence="10" type="ORF">EC392_00105</name>
</gene>
<evidence type="ECO:0000313" key="12">
    <source>
        <dbReference type="Proteomes" id="UP000274511"/>
    </source>
</evidence>
<comment type="subunit">
    <text evidence="3">Homodimer.</text>
</comment>
<keyword evidence="11" id="KW-1185">Reference proteome</keyword>
<evidence type="ECO:0000256" key="3">
    <source>
        <dbReference type="ARBA" id="ARBA00011738"/>
    </source>
</evidence>
<proteinExistence type="inferred from homology"/>
<dbReference type="STRING" id="1172565.AU508_00280"/>
<evidence type="ECO:0000256" key="5">
    <source>
        <dbReference type="ARBA" id="ARBA00022679"/>
    </source>
</evidence>
<name>A0A3N0UWL1_9GAMM</name>
<evidence type="ECO:0000259" key="8">
    <source>
        <dbReference type="Pfam" id="PF00155"/>
    </source>
</evidence>
<dbReference type="AlphaFoldDB" id="A0A3N0UWL1"/>
<dbReference type="Proteomes" id="UP000274511">
    <property type="component" value="Unassembled WGS sequence"/>
</dbReference>
<dbReference type="InterPro" id="IPR000796">
    <property type="entry name" value="Asp_trans"/>
</dbReference>
<evidence type="ECO:0000256" key="4">
    <source>
        <dbReference type="ARBA" id="ARBA00022576"/>
    </source>
</evidence>
<dbReference type="Proteomes" id="UP000250186">
    <property type="component" value="Unassembled WGS sequence"/>
</dbReference>
<evidence type="ECO:0000256" key="2">
    <source>
        <dbReference type="ARBA" id="ARBA00007441"/>
    </source>
</evidence>
<dbReference type="FunFam" id="3.40.640.10:FF:000015">
    <property type="entry name" value="Aspartate aminotransferase"/>
    <property type="match status" value="1"/>
</dbReference>
<dbReference type="InterPro" id="IPR015424">
    <property type="entry name" value="PyrdxlP-dep_Trfase"/>
</dbReference>
<dbReference type="PRINTS" id="PR00799">
    <property type="entry name" value="TRANSAMINASE"/>
</dbReference>
<dbReference type="GeneID" id="61121802"/>